<proteinExistence type="predicted"/>
<evidence type="ECO:0000313" key="1">
    <source>
        <dbReference type="EMBL" id="ETY73119.1"/>
    </source>
</evidence>
<gene>
    <name evidence="1" type="ORF">LFAB_14080</name>
</gene>
<name>W6T595_9LACO</name>
<evidence type="ECO:0000313" key="2">
    <source>
        <dbReference type="Proteomes" id="UP000019247"/>
    </source>
</evidence>
<protein>
    <submittedName>
        <fullName evidence="1">Uncharacterized protein</fullName>
    </submittedName>
</protein>
<dbReference type="EMBL" id="AWWK01000070">
    <property type="protein sequence ID" value="ETY73119.1"/>
    <property type="molecule type" value="Genomic_DNA"/>
</dbReference>
<dbReference type="Proteomes" id="UP000019247">
    <property type="component" value="Unassembled WGS sequence"/>
</dbReference>
<organism evidence="1 2">
    <name type="scientific">Lactiplantibacillus fabifermentans T30PCM01</name>
    <dbReference type="NCBI Taxonomy" id="1400520"/>
    <lineage>
        <taxon>Bacteria</taxon>
        <taxon>Bacillati</taxon>
        <taxon>Bacillota</taxon>
        <taxon>Bacilli</taxon>
        <taxon>Lactobacillales</taxon>
        <taxon>Lactobacillaceae</taxon>
        <taxon>Lactiplantibacillus</taxon>
    </lineage>
</organism>
<accession>W6T595</accession>
<dbReference type="HOGENOM" id="CLU_3329265_0_0_9"/>
<comment type="caution">
    <text evidence="1">The sequence shown here is derived from an EMBL/GenBank/DDBJ whole genome shotgun (WGS) entry which is preliminary data.</text>
</comment>
<dbReference type="AlphaFoldDB" id="W6T595"/>
<reference evidence="1 2" key="1">
    <citation type="journal article" date="2014" name="Genome Announc.">
        <title>Genome Sequence of Lactobacillus fabifermentans Strain T30PCM01, Isolated from Fermenting Grape Marc.</title>
        <authorList>
            <person name="Treu L."/>
            <person name="Vendramin V."/>
            <person name="Bovo B."/>
            <person name="Giacomini A."/>
            <person name="Corich V."/>
            <person name="Campanaro S."/>
        </authorList>
    </citation>
    <scope>NUCLEOTIDE SEQUENCE [LARGE SCALE GENOMIC DNA]</scope>
    <source>
        <strain evidence="1 2">T30PCM01</strain>
    </source>
</reference>
<sequence>MNYFKLGWLLRNGEFLNDYEHSITGAGEESVMPMGLKN</sequence>